<dbReference type="GO" id="GO:0016020">
    <property type="term" value="C:membrane"/>
    <property type="evidence" value="ECO:0007669"/>
    <property type="project" value="InterPro"/>
</dbReference>
<dbReference type="GO" id="GO:0030246">
    <property type="term" value="F:carbohydrate binding"/>
    <property type="evidence" value="ECO:0007669"/>
    <property type="project" value="InterPro"/>
</dbReference>
<dbReference type="GO" id="GO:0008061">
    <property type="term" value="F:chitin binding"/>
    <property type="evidence" value="ECO:0007669"/>
    <property type="project" value="UniProtKB-UniRule"/>
</dbReference>
<dbReference type="Pfam" id="PF00187">
    <property type="entry name" value="Chitin_bind_1"/>
    <property type="match status" value="1"/>
</dbReference>
<dbReference type="Gene3D" id="3.30.60.10">
    <property type="entry name" value="Endochitinase-like"/>
    <property type="match status" value="1"/>
</dbReference>
<dbReference type="Gene3D" id="2.60.110.10">
    <property type="entry name" value="Thaumatin"/>
    <property type="match status" value="1"/>
</dbReference>
<evidence type="ECO:0000259" key="13">
    <source>
        <dbReference type="PROSITE" id="PS51910"/>
    </source>
</evidence>
<feature type="compositionally biased region" description="Low complexity" evidence="10">
    <location>
        <begin position="1033"/>
        <end position="1053"/>
    </location>
</feature>
<feature type="chain" id="PRO_5005539792" evidence="11">
    <location>
        <begin position="20"/>
        <end position="1114"/>
    </location>
</feature>
<dbReference type="Pfam" id="PF10645">
    <property type="entry name" value="Carb_bind"/>
    <property type="match status" value="1"/>
</dbReference>
<dbReference type="GeneID" id="27690847"/>
<evidence type="ECO:0000259" key="12">
    <source>
        <dbReference type="PROSITE" id="PS50941"/>
    </source>
</evidence>
<dbReference type="SMART" id="SM00270">
    <property type="entry name" value="ChtBD1"/>
    <property type="match status" value="1"/>
</dbReference>
<comment type="catalytic activity">
    <reaction evidence="1">
        <text>Random endo-hydrolysis of N-acetyl-beta-D-glucosaminide (1-&gt;4)-beta-linkages in chitin and chitodextrins.</text>
        <dbReference type="EC" id="3.2.1.14"/>
    </reaction>
</comment>
<evidence type="ECO:0000313" key="15">
    <source>
        <dbReference type="Proteomes" id="UP000053201"/>
    </source>
</evidence>
<keyword evidence="2 8" id="KW-0147">Chitin-binding</keyword>
<keyword evidence="4" id="KW-0146">Chitin degradation</keyword>
<gene>
    <name evidence="14" type="ORF">SPPG_07647</name>
</gene>
<dbReference type="OrthoDB" id="73875at2759"/>
<evidence type="ECO:0000256" key="1">
    <source>
        <dbReference type="ARBA" id="ARBA00000822"/>
    </source>
</evidence>
<dbReference type="SUPFAM" id="SSF49870">
    <property type="entry name" value="Osmotin, thaumatin-like protein"/>
    <property type="match status" value="1"/>
</dbReference>
<dbReference type="InterPro" id="IPR017853">
    <property type="entry name" value="GH"/>
</dbReference>
<dbReference type="SUPFAM" id="SSF51445">
    <property type="entry name" value="(Trans)glycosidases"/>
    <property type="match status" value="1"/>
</dbReference>
<evidence type="ECO:0000313" key="14">
    <source>
        <dbReference type="EMBL" id="KNC97258.1"/>
    </source>
</evidence>
<dbReference type="Pfam" id="PF00314">
    <property type="entry name" value="Thaumatin"/>
    <property type="match status" value="2"/>
</dbReference>
<dbReference type="PANTHER" id="PTHR11177">
    <property type="entry name" value="CHITINASE"/>
    <property type="match status" value="1"/>
</dbReference>
<evidence type="ECO:0000256" key="8">
    <source>
        <dbReference type="PROSITE-ProRule" id="PRU00261"/>
    </source>
</evidence>
<reference evidence="14 15" key="1">
    <citation type="submission" date="2009-08" db="EMBL/GenBank/DDBJ databases">
        <title>The Genome Sequence of Spizellomyces punctatus strain DAOM BR117.</title>
        <authorList>
            <consortium name="The Broad Institute Genome Sequencing Platform"/>
            <person name="Russ C."/>
            <person name="Cuomo C."/>
            <person name="Shea T."/>
            <person name="Young S.K."/>
            <person name="Zeng Q."/>
            <person name="Koehrsen M."/>
            <person name="Haas B."/>
            <person name="Borodovsky M."/>
            <person name="Guigo R."/>
            <person name="Alvarado L."/>
            <person name="Berlin A."/>
            <person name="Bochicchio J."/>
            <person name="Borenstein D."/>
            <person name="Chapman S."/>
            <person name="Chen Z."/>
            <person name="Engels R."/>
            <person name="Freedman E."/>
            <person name="Gellesch M."/>
            <person name="Goldberg J."/>
            <person name="Griggs A."/>
            <person name="Gujja S."/>
            <person name="Heiman D."/>
            <person name="Hepburn T."/>
            <person name="Howarth C."/>
            <person name="Jen D."/>
            <person name="Larson L."/>
            <person name="Lewis B."/>
            <person name="Mehta T."/>
            <person name="Park D."/>
            <person name="Pearson M."/>
            <person name="Roberts A."/>
            <person name="Saif S."/>
            <person name="Shenoy N."/>
            <person name="Sisk P."/>
            <person name="Stolte C."/>
            <person name="Sykes S."/>
            <person name="Thomson T."/>
            <person name="Walk T."/>
            <person name="White J."/>
            <person name="Yandava C."/>
            <person name="Burger G."/>
            <person name="Gray M.W."/>
            <person name="Holland P.W.H."/>
            <person name="King N."/>
            <person name="Lang F.B.F."/>
            <person name="Roger A.J."/>
            <person name="Ruiz-Trillo I."/>
            <person name="Lander E."/>
            <person name="Nusbaum C."/>
        </authorList>
    </citation>
    <scope>NUCLEOTIDE SEQUENCE [LARGE SCALE GENOMIC DNA]</scope>
    <source>
        <strain evidence="14 15">DAOM BR117</strain>
    </source>
</reference>
<dbReference type="RefSeq" id="XP_016605298.1">
    <property type="nucleotide sequence ID" value="XM_016755806.1"/>
</dbReference>
<keyword evidence="3 9" id="KW-0378">Hydrolase</keyword>
<feature type="disulfide bond" evidence="8">
    <location>
        <begin position="423"/>
        <end position="427"/>
    </location>
</feature>
<dbReference type="Gene3D" id="3.10.50.10">
    <property type="match status" value="1"/>
</dbReference>
<dbReference type="InterPro" id="IPR029070">
    <property type="entry name" value="Chitinase_insertion_sf"/>
</dbReference>
<feature type="compositionally biased region" description="Polar residues" evidence="10">
    <location>
        <begin position="927"/>
        <end position="954"/>
    </location>
</feature>
<dbReference type="SUPFAM" id="SSF57016">
    <property type="entry name" value="Plant lectins/antimicrobial peptides"/>
    <property type="match status" value="1"/>
</dbReference>
<dbReference type="SUPFAM" id="SSF111418">
    <property type="entry name" value="Hormone receptor domain"/>
    <property type="match status" value="1"/>
</dbReference>
<dbReference type="Proteomes" id="UP000053201">
    <property type="component" value="Unassembled WGS sequence"/>
</dbReference>
<dbReference type="PROSITE" id="PS50941">
    <property type="entry name" value="CHIT_BIND_I_2"/>
    <property type="match status" value="1"/>
</dbReference>
<evidence type="ECO:0000256" key="3">
    <source>
        <dbReference type="ARBA" id="ARBA00022801"/>
    </source>
</evidence>
<dbReference type="GO" id="GO:0004930">
    <property type="term" value="F:G protein-coupled receptor activity"/>
    <property type="evidence" value="ECO:0007669"/>
    <property type="project" value="InterPro"/>
</dbReference>
<feature type="disulfide bond" evidence="8">
    <location>
        <begin position="400"/>
        <end position="412"/>
    </location>
</feature>
<keyword evidence="15" id="KW-1185">Reference proteome</keyword>
<dbReference type="eggNOG" id="KOG2806">
    <property type="taxonomic scope" value="Eukaryota"/>
</dbReference>
<keyword evidence="6 9" id="KW-0326">Glycosidase</keyword>
<dbReference type="InterPro" id="IPR050314">
    <property type="entry name" value="Glycosyl_Hydrlase_18"/>
</dbReference>
<dbReference type="GO" id="GO:0000272">
    <property type="term" value="P:polysaccharide catabolic process"/>
    <property type="evidence" value="ECO:0007669"/>
    <property type="project" value="UniProtKB-KW"/>
</dbReference>
<dbReference type="STRING" id="645134.A0A0L0H9C3"/>
<dbReference type="PROSITE" id="PS51367">
    <property type="entry name" value="THAUMATIN_2"/>
    <property type="match status" value="1"/>
</dbReference>
<keyword evidence="8" id="KW-1015">Disulfide bond</keyword>
<dbReference type="InterPro" id="IPR011583">
    <property type="entry name" value="Chitinase_II/V-like_cat"/>
</dbReference>
<accession>A0A0L0H9C3</accession>
<evidence type="ECO:0000256" key="11">
    <source>
        <dbReference type="SAM" id="SignalP"/>
    </source>
</evidence>
<dbReference type="SMART" id="SM00636">
    <property type="entry name" value="Glyco_18"/>
    <property type="match status" value="1"/>
</dbReference>
<feature type="disulfide bond" evidence="8">
    <location>
        <begin position="391"/>
        <end position="406"/>
    </location>
</feature>
<evidence type="ECO:0000256" key="10">
    <source>
        <dbReference type="SAM" id="MobiDB-lite"/>
    </source>
</evidence>
<dbReference type="InterPro" id="IPR036445">
    <property type="entry name" value="GPCR_2_extracell_dom_sf"/>
</dbReference>
<evidence type="ECO:0000256" key="5">
    <source>
        <dbReference type="ARBA" id="ARBA00023277"/>
    </source>
</evidence>
<dbReference type="EMBL" id="KQ257465">
    <property type="protein sequence ID" value="KNC97258.1"/>
    <property type="molecule type" value="Genomic_DNA"/>
</dbReference>
<dbReference type="GO" id="GO:0006032">
    <property type="term" value="P:chitin catabolic process"/>
    <property type="evidence" value="ECO:0007669"/>
    <property type="project" value="UniProtKB-KW"/>
</dbReference>
<dbReference type="AlphaFoldDB" id="A0A0L0H9C3"/>
<evidence type="ECO:0000256" key="9">
    <source>
        <dbReference type="RuleBase" id="RU000489"/>
    </source>
</evidence>
<organism evidence="14 15">
    <name type="scientific">Spizellomyces punctatus (strain DAOM BR117)</name>
    <dbReference type="NCBI Taxonomy" id="645134"/>
    <lineage>
        <taxon>Eukaryota</taxon>
        <taxon>Fungi</taxon>
        <taxon>Fungi incertae sedis</taxon>
        <taxon>Chytridiomycota</taxon>
        <taxon>Chytridiomycota incertae sedis</taxon>
        <taxon>Chytridiomycetes</taxon>
        <taxon>Spizellomycetales</taxon>
        <taxon>Spizellomycetaceae</taxon>
        <taxon>Spizellomyces</taxon>
    </lineage>
</organism>
<dbReference type="PROSITE" id="PS51910">
    <property type="entry name" value="GH18_2"/>
    <property type="match status" value="1"/>
</dbReference>
<feature type="domain" description="GH18" evidence="13">
    <location>
        <begin position="445"/>
        <end position="819"/>
    </location>
</feature>
<dbReference type="PANTHER" id="PTHR11177:SF333">
    <property type="entry name" value="CHITINASE"/>
    <property type="match status" value="1"/>
</dbReference>
<dbReference type="InterPro" id="IPR001223">
    <property type="entry name" value="Glyco_hydro18_cat"/>
</dbReference>
<dbReference type="Pfam" id="PF00704">
    <property type="entry name" value="Glyco_hydro_18"/>
    <property type="match status" value="1"/>
</dbReference>
<evidence type="ECO:0000256" key="6">
    <source>
        <dbReference type="ARBA" id="ARBA00023295"/>
    </source>
</evidence>
<dbReference type="Gene3D" id="3.20.20.80">
    <property type="entry name" value="Glycosidases"/>
    <property type="match status" value="1"/>
</dbReference>
<dbReference type="InterPro" id="IPR001579">
    <property type="entry name" value="Glyco_hydro_18_chit_AS"/>
</dbReference>
<feature type="signal peptide" evidence="11">
    <location>
        <begin position="1"/>
        <end position="19"/>
    </location>
</feature>
<dbReference type="InterPro" id="IPR036861">
    <property type="entry name" value="Endochitinase-like_sf"/>
</dbReference>
<dbReference type="InParanoid" id="A0A0L0H9C3"/>
<dbReference type="InterPro" id="IPR018909">
    <property type="entry name" value="Eng1_septum"/>
</dbReference>
<dbReference type="InterPro" id="IPR037176">
    <property type="entry name" value="Osmotin/thaumatin-like_sf"/>
</dbReference>
<dbReference type="SUPFAM" id="SSF54556">
    <property type="entry name" value="Chitinase insertion domain"/>
    <property type="match status" value="1"/>
</dbReference>
<name>A0A0L0H9C3_SPIPD</name>
<evidence type="ECO:0000256" key="4">
    <source>
        <dbReference type="ARBA" id="ARBA00023024"/>
    </source>
</evidence>
<feature type="region of interest" description="Disordered" evidence="10">
    <location>
        <begin position="1024"/>
        <end position="1060"/>
    </location>
</feature>
<keyword evidence="7" id="KW-0624">Polysaccharide degradation</keyword>
<dbReference type="VEuPathDB" id="FungiDB:SPPG_07647"/>
<dbReference type="InterPro" id="IPR001938">
    <property type="entry name" value="Thaumatin"/>
</dbReference>
<evidence type="ECO:0000256" key="7">
    <source>
        <dbReference type="ARBA" id="ARBA00023326"/>
    </source>
</evidence>
<dbReference type="CDD" id="cd00035">
    <property type="entry name" value="ChtBD1"/>
    <property type="match status" value="1"/>
</dbReference>
<feature type="region of interest" description="Disordered" evidence="10">
    <location>
        <begin position="927"/>
        <end position="962"/>
    </location>
</feature>
<sequence length="1114" mass="119286">MRILAVSLALLLVVGGTTGSPSSTNYNKTKNKVHLSKRCAAGLITCGEDCFDPALGEYHCVNAPDGTPLLVQGPGYNPNDPDAEILPADITDIGTPTGQTKKITMTNRCPHKVWPALQGKFGDPVPADGGFGMGPGTTVTVHVPYNWESGRIWPRTGCKINNGKVFCETGTCGIKENGYGVQCKGNGGVPPYTIVEFTLHGYKNLDYYDLSQVDGHNIGIAVAVVGGDKINDPDMVEPKFDCGNAACRMDISKYCPPELAFMSSDGKRIVACGSIHNAVEDLVQRTLHPDPLKPLFDDQVKRSLVGCTCDPTGTYNHCYAKVDKRPEAEGKRCYVEDWPSVKEPGPWPTRYDKVFKDRCPLAYSWQFDDFSSTFNCRNADYHITFCPAAECGKEANGKECPNNACCSSFGTCGVTETECGDGCQSNCNSLDDFPGPGTCASPPLTIVVGYYSNTAYGRGENLPNCKGTLKAMAPEDLRPTGFTHLNYAFGAISVDFKLTTTRNEDDDLIKRFNGLKSSNGNLKTLWSIGGWAFNNPGSGTETRFSDMVSSPANRATLIGDIVRTIPGRGFDGIDFDWEYPGPARGGRDSDPANFVQFLKELRQAFDRSNLKLIITVTAPPTQLNLAEYDLKTLKENVDWINLMTYDFHGASPAVNQPANPVDNRPPPNAWGSESLGVQPHANKFDIDNALRAYLKAGVPREKLVMGIAFYGRSYTLMRPDCIDPGCPYSSAGKPGVCTNVPGFISYSEVQALDRTQTAVDKTSMSAVASSGDQWISYENHETIQAKMGIAAKQCLPGVAIWSLDLDPDGVLLLSVTGNANTETPNTGFCTADGRWRTTAAGQTSSYNCPYGEGSIVRHCGSDGRWGDVVNNCADVHTEHFADDFKNCKNGPDVGSTIASLNLNDITVGAGSSGLTRRQRPGVAAFRNSTSLTSGDNFPNSTAAITHDQPLNATASRPPTPGTARVAAAALPVRVADAPAPASTLKDLWDLMKYNPAAVDLPYAAGIFANTPATPPSTTIHTILPPTQKPTVVPPSSTTSAGHTATPSATTTTIPSPPSNGECRSTNCGVYDVTQYVCCDGQLCPNVAPRRCGPACYDPAIYTCCNSQLQPKGTC</sequence>
<proteinExistence type="predicted"/>
<dbReference type="PROSITE" id="PS01095">
    <property type="entry name" value="GH18_1"/>
    <property type="match status" value="1"/>
</dbReference>
<keyword evidence="5" id="KW-0119">Carbohydrate metabolism</keyword>
<feature type="disulfide bond" evidence="8">
    <location>
        <begin position="405"/>
        <end position="419"/>
    </location>
</feature>
<dbReference type="SMART" id="SM00205">
    <property type="entry name" value="THN"/>
    <property type="match status" value="1"/>
</dbReference>
<feature type="domain" description="Chitin-binding type-1" evidence="12">
    <location>
        <begin position="388"/>
        <end position="429"/>
    </location>
</feature>
<dbReference type="InterPro" id="IPR001002">
    <property type="entry name" value="Chitin-bd_1"/>
</dbReference>
<dbReference type="GO" id="GO:0008843">
    <property type="term" value="F:endochitinase activity"/>
    <property type="evidence" value="ECO:0007669"/>
    <property type="project" value="UniProtKB-EC"/>
</dbReference>
<evidence type="ECO:0000256" key="2">
    <source>
        <dbReference type="ARBA" id="ARBA00022669"/>
    </source>
</evidence>
<keyword evidence="11" id="KW-0732">Signal</keyword>
<protein>
    <submittedName>
        <fullName evidence="14">Uncharacterized protein</fullName>
    </submittedName>
</protein>